<dbReference type="OrthoDB" id="6711012at2"/>
<reference evidence="1 2" key="1">
    <citation type="submission" date="2013-10" db="EMBL/GenBank/DDBJ databases">
        <title>The Genome Sequence of Acinetobacter indicus CIP 110367.</title>
        <authorList>
            <consortium name="The Broad Institute Genomics Platform"/>
            <consortium name="The Broad Institute Genome Sequencing Center for Infectious Disease"/>
            <person name="Cerqueira G."/>
            <person name="Feldgarden M."/>
            <person name="Courvalin P."/>
            <person name="Grillot-Courvalin C."/>
            <person name="Clermont D."/>
            <person name="Rocha E."/>
            <person name="Yoon E.-J."/>
            <person name="Nemec A."/>
            <person name="Young S.K."/>
            <person name="Zeng Q."/>
            <person name="Gargeya S."/>
            <person name="Fitzgerald M."/>
            <person name="Abouelleil A."/>
            <person name="Alvarado L."/>
            <person name="Berlin A.M."/>
            <person name="Chapman S.B."/>
            <person name="Gainer-Dewar J."/>
            <person name="Goldberg J."/>
            <person name="Gnerre S."/>
            <person name="Griggs A."/>
            <person name="Gujja S."/>
            <person name="Hansen M."/>
            <person name="Howarth C."/>
            <person name="Imamovic A."/>
            <person name="Ireland A."/>
            <person name="Larimer J."/>
            <person name="McCowan C."/>
            <person name="Murphy C."/>
            <person name="Pearson M."/>
            <person name="Poon T.W."/>
            <person name="Priest M."/>
            <person name="Roberts A."/>
            <person name="Saif S."/>
            <person name="Shea T."/>
            <person name="Sykes S."/>
            <person name="Wortman J."/>
            <person name="Nusbaum C."/>
            <person name="Birren B."/>
        </authorList>
    </citation>
    <scope>NUCLEOTIDE SEQUENCE [LARGE SCALE GENOMIC DNA]</scope>
    <source>
        <strain evidence="1 2">CIP 110367</strain>
    </source>
</reference>
<protein>
    <submittedName>
        <fullName evidence="1">Uncharacterized protein</fullName>
    </submittedName>
</protein>
<dbReference type="eggNOG" id="ENOG5032C33">
    <property type="taxonomic scope" value="Bacteria"/>
</dbReference>
<dbReference type="RefSeq" id="WP_016658914.1">
    <property type="nucleotide sequence ID" value="NZ_BBSF01000034.1"/>
</dbReference>
<accession>V2U6P3</accession>
<dbReference type="HOGENOM" id="CLU_1631794_0_0_6"/>
<dbReference type="EMBL" id="AYET01000013">
    <property type="protein sequence ID" value="ESK45031.1"/>
    <property type="molecule type" value="Genomic_DNA"/>
</dbReference>
<keyword evidence="2" id="KW-1185">Reference proteome</keyword>
<evidence type="ECO:0000313" key="2">
    <source>
        <dbReference type="Proteomes" id="UP000018415"/>
    </source>
</evidence>
<dbReference type="AlphaFoldDB" id="V2U6P3"/>
<organism evidence="1 2">
    <name type="scientific">Acinetobacter indicus CIP 110367</name>
    <dbReference type="NCBI Taxonomy" id="1341679"/>
    <lineage>
        <taxon>Bacteria</taxon>
        <taxon>Pseudomonadati</taxon>
        <taxon>Pseudomonadota</taxon>
        <taxon>Gammaproteobacteria</taxon>
        <taxon>Moraxellales</taxon>
        <taxon>Moraxellaceae</taxon>
        <taxon>Acinetobacter</taxon>
    </lineage>
</organism>
<dbReference type="Proteomes" id="UP000018415">
    <property type="component" value="Unassembled WGS sequence"/>
</dbReference>
<sequence length="162" mass="18629">MRKDLLLELADFLQKLDPSRFDIRTWRRPDRKSVGFVSDEQLHSDCNTVACAVGWAATLPGWKKAGFYVGQLEVRAEDLSSAFSQPHTMSMIRWKGNPETDSYEAVRQGLDLYPRMAEVLFDYNNYADEEFTDPETVAERIREFCAASEAELQNLICSYDDQ</sequence>
<gene>
    <name evidence="1" type="ORF">P253_03063</name>
</gene>
<proteinExistence type="predicted"/>
<evidence type="ECO:0000313" key="1">
    <source>
        <dbReference type="EMBL" id="ESK45031.1"/>
    </source>
</evidence>
<dbReference type="PATRIC" id="fig|1341679.3.peg.2950"/>
<comment type="caution">
    <text evidence="1">The sequence shown here is derived from an EMBL/GenBank/DDBJ whole genome shotgun (WGS) entry which is preliminary data.</text>
</comment>
<name>V2U6P3_9GAMM</name>